<dbReference type="SUPFAM" id="SSF48113">
    <property type="entry name" value="Heme-dependent peroxidases"/>
    <property type="match status" value="1"/>
</dbReference>
<reference evidence="6" key="1">
    <citation type="submission" date="2016-11" db="UniProtKB">
        <authorList>
            <consortium name="WormBaseParasite"/>
        </authorList>
    </citation>
    <scope>IDENTIFICATION</scope>
</reference>
<dbReference type="GO" id="GO:0004601">
    <property type="term" value="F:peroxidase activity"/>
    <property type="evidence" value="ECO:0007669"/>
    <property type="project" value="UniProtKB-KW"/>
</dbReference>
<dbReference type="PANTHER" id="PTHR11475:SF4">
    <property type="entry name" value="CHORION PEROXIDASE"/>
    <property type="match status" value="1"/>
</dbReference>
<dbReference type="Proteomes" id="UP000095283">
    <property type="component" value="Unplaced"/>
</dbReference>
<keyword evidence="3" id="KW-0575">Peroxidase</keyword>
<name>A0A1I7X297_HETBA</name>
<keyword evidence="4" id="KW-0325">Glycoprotein</keyword>
<keyword evidence="3" id="KW-0560">Oxidoreductase</keyword>
<dbReference type="InterPro" id="IPR010255">
    <property type="entry name" value="Haem_peroxidase_sf"/>
</dbReference>
<protein>
    <submittedName>
        <fullName evidence="6">Uncharacterized protein</fullName>
    </submittedName>
</protein>
<dbReference type="Gene3D" id="1.10.640.10">
    <property type="entry name" value="Haem peroxidase domain superfamily, animal type"/>
    <property type="match status" value="1"/>
</dbReference>
<comment type="subcellular location">
    <subcellularLocation>
        <location evidence="1">Secreted</location>
    </subcellularLocation>
</comment>
<evidence type="ECO:0000256" key="3">
    <source>
        <dbReference type="ARBA" id="ARBA00022559"/>
    </source>
</evidence>
<dbReference type="PROSITE" id="PS50292">
    <property type="entry name" value="PEROXIDASE_3"/>
    <property type="match status" value="1"/>
</dbReference>
<keyword evidence="5" id="KW-1185">Reference proteome</keyword>
<dbReference type="InterPro" id="IPR037120">
    <property type="entry name" value="Haem_peroxidase_sf_animal"/>
</dbReference>
<organism evidence="5 6">
    <name type="scientific">Heterorhabditis bacteriophora</name>
    <name type="common">Entomopathogenic nematode worm</name>
    <dbReference type="NCBI Taxonomy" id="37862"/>
    <lineage>
        <taxon>Eukaryota</taxon>
        <taxon>Metazoa</taxon>
        <taxon>Ecdysozoa</taxon>
        <taxon>Nematoda</taxon>
        <taxon>Chromadorea</taxon>
        <taxon>Rhabditida</taxon>
        <taxon>Rhabditina</taxon>
        <taxon>Rhabditomorpha</taxon>
        <taxon>Strongyloidea</taxon>
        <taxon>Heterorhabditidae</taxon>
        <taxon>Heterorhabditis</taxon>
    </lineage>
</organism>
<proteinExistence type="predicted"/>
<evidence type="ECO:0000256" key="1">
    <source>
        <dbReference type="ARBA" id="ARBA00004613"/>
    </source>
</evidence>
<evidence type="ECO:0000313" key="6">
    <source>
        <dbReference type="WBParaSite" id="Hba_11576"/>
    </source>
</evidence>
<dbReference type="GO" id="GO:0006979">
    <property type="term" value="P:response to oxidative stress"/>
    <property type="evidence" value="ECO:0007669"/>
    <property type="project" value="InterPro"/>
</dbReference>
<dbReference type="GO" id="GO:0020037">
    <property type="term" value="F:heme binding"/>
    <property type="evidence" value="ECO:0007669"/>
    <property type="project" value="InterPro"/>
</dbReference>
<keyword evidence="2" id="KW-0964">Secreted</keyword>
<accession>A0A1I7X297</accession>
<dbReference type="InterPro" id="IPR019791">
    <property type="entry name" value="Haem_peroxidase_animal"/>
</dbReference>
<dbReference type="Pfam" id="PF03098">
    <property type="entry name" value="An_peroxidase"/>
    <property type="match status" value="1"/>
</dbReference>
<dbReference type="PRINTS" id="PR00457">
    <property type="entry name" value="ANPEROXIDASE"/>
</dbReference>
<dbReference type="PANTHER" id="PTHR11475">
    <property type="entry name" value="OXIDASE/PEROXIDASE"/>
    <property type="match status" value="1"/>
</dbReference>
<evidence type="ECO:0000256" key="4">
    <source>
        <dbReference type="ARBA" id="ARBA00023180"/>
    </source>
</evidence>
<dbReference type="WBParaSite" id="Hba_11576">
    <property type="protein sequence ID" value="Hba_11576"/>
    <property type="gene ID" value="Hba_11576"/>
</dbReference>
<dbReference type="GO" id="GO:0005576">
    <property type="term" value="C:extracellular region"/>
    <property type="evidence" value="ECO:0007669"/>
    <property type="project" value="UniProtKB-SubCell"/>
</dbReference>
<dbReference type="AlphaFoldDB" id="A0A1I7X297"/>
<evidence type="ECO:0000256" key="2">
    <source>
        <dbReference type="ARBA" id="ARBA00022525"/>
    </source>
</evidence>
<evidence type="ECO:0000313" key="5">
    <source>
        <dbReference type="Proteomes" id="UP000095283"/>
    </source>
</evidence>
<sequence>MSLPCCSSIHPECAPIHVYDGLPSISSPFACYPYSRSFIGPIRDCNLGARQQMNFATGYLDGSTVYGTNEKDSLAKRTMKEGKLLSSYSLFGTSIMESATLFSHRTSFLDSIWISQHNNIAEKLKNLNPSWSDEELYQESRRVVIAQIQHITFNEYLPLLLGKETMVCLSNRLIILYNHGLEKKFLCFEILNCSMFSSQHKYLKQNVIKLHCTCPVCHHIFSSNFPLHCNTSILEGPSLIDWKSAKTDLPLPTGLIDKEQENIKKSEDV</sequence>